<organism evidence="6 7">
    <name type="scientific">Chondromyces apiculatus DSM 436</name>
    <dbReference type="NCBI Taxonomy" id="1192034"/>
    <lineage>
        <taxon>Bacteria</taxon>
        <taxon>Pseudomonadati</taxon>
        <taxon>Myxococcota</taxon>
        <taxon>Polyangia</taxon>
        <taxon>Polyangiales</taxon>
        <taxon>Polyangiaceae</taxon>
        <taxon>Chondromyces</taxon>
    </lineage>
</organism>
<dbReference type="PANTHER" id="PTHR30329:SF21">
    <property type="entry name" value="LIPOPROTEIN YIAD-RELATED"/>
    <property type="match status" value="1"/>
</dbReference>
<dbReference type="eggNOG" id="COG2885">
    <property type="taxonomic scope" value="Bacteria"/>
</dbReference>
<dbReference type="SUPFAM" id="SSF103088">
    <property type="entry name" value="OmpA-like"/>
    <property type="match status" value="1"/>
</dbReference>
<dbReference type="PANTHER" id="PTHR30329">
    <property type="entry name" value="STATOR ELEMENT OF FLAGELLAR MOTOR COMPLEX"/>
    <property type="match status" value="1"/>
</dbReference>
<dbReference type="InterPro" id="IPR006664">
    <property type="entry name" value="OMP_bac"/>
</dbReference>
<keyword evidence="3" id="KW-0998">Cell outer membrane</keyword>
<name>A0A017STH2_9BACT</name>
<dbReference type="CDD" id="cd07185">
    <property type="entry name" value="OmpA_C-like"/>
    <property type="match status" value="1"/>
</dbReference>
<evidence type="ECO:0000256" key="3">
    <source>
        <dbReference type="ARBA" id="ARBA00023237"/>
    </source>
</evidence>
<dbReference type="Gene3D" id="3.30.1330.60">
    <property type="entry name" value="OmpA-like domain"/>
    <property type="match status" value="1"/>
</dbReference>
<comment type="caution">
    <text evidence="6">The sequence shown here is derived from an EMBL/GenBank/DDBJ whole genome shotgun (WGS) entry which is preliminary data.</text>
</comment>
<evidence type="ECO:0000256" key="2">
    <source>
        <dbReference type="ARBA" id="ARBA00023136"/>
    </source>
</evidence>
<dbReference type="STRING" id="1192034.CAP_1615"/>
<proteinExistence type="predicted"/>
<evidence type="ECO:0000256" key="4">
    <source>
        <dbReference type="PROSITE-ProRule" id="PRU00473"/>
    </source>
</evidence>
<dbReference type="InterPro" id="IPR036737">
    <property type="entry name" value="OmpA-like_sf"/>
</dbReference>
<dbReference type="PRINTS" id="PR01021">
    <property type="entry name" value="OMPADOMAIN"/>
</dbReference>
<keyword evidence="7" id="KW-1185">Reference proteome</keyword>
<dbReference type="Proteomes" id="UP000019678">
    <property type="component" value="Unassembled WGS sequence"/>
</dbReference>
<reference evidence="6 7" key="1">
    <citation type="submission" date="2013-05" db="EMBL/GenBank/DDBJ databases">
        <title>Genome assembly of Chondromyces apiculatus DSM 436.</title>
        <authorList>
            <person name="Sharma G."/>
            <person name="Khatri I."/>
            <person name="Kaur C."/>
            <person name="Mayilraj S."/>
            <person name="Subramanian S."/>
        </authorList>
    </citation>
    <scope>NUCLEOTIDE SEQUENCE [LARGE SCALE GENOMIC DNA]</scope>
    <source>
        <strain evidence="6 7">DSM 436</strain>
    </source>
</reference>
<dbReference type="AlphaFoldDB" id="A0A017STH2"/>
<evidence type="ECO:0000313" key="7">
    <source>
        <dbReference type="Proteomes" id="UP000019678"/>
    </source>
</evidence>
<feature type="domain" description="OmpA-like" evidence="5">
    <location>
        <begin position="68"/>
        <end position="184"/>
    </location>
</feature>
<evidence type="ECO:0000313" key="6">
    <source>
        <dbReference type="EMBL" id="EYF00037.1"/>
    </source>
</evidence>
<evidence type="ECO:0000259" key="5">
    <source>
        <dbReference type="PROSITE" id="PS51123"/>
    </source>
</evidence>
<sequence length="185" mass="19717">MSGFEGDSMRSSKALVLGVIVAWSAGCGSAKVEVEPATFAQPQPQPAQLQPAPAPAPAQVAVGDAVLEGDRIRIAKNIFYDTDKDVVSPESHGVLNNVAEIVKTHPEITQLTVEGHTDNQGSTEYNIKLSERRANAVVRYLVSVGVKTPMVAPGYGAASPVCMTPDEACKAQNRRVEFRVKRSGF</sequence>
<dbReference type="Pfam" id="PF00691">
    <property type="entry name" value="OmpA"/>
    <property type="match status" value="1"/>
</dbReference>
<dbReference type="PROSITE" id="PS51123">
    <property type="entry name" value="OMPA_2"/>
    <property type="match status" value="1"/>
</dbReference>
<keyword evidence="2 4" id="KW-0472">Membrane</keyword>
<dbReference type="InterPro" id="IPR050330">
    <property type="entry name" value="Bact_OuterMem_StrucFunc"/>
</dbReference>
<comment type="subcellular location">
    <subcellularLocation>
        <location evidence="1">Cell outer membrane</location>
    </subcellularLocation>
</comment>
<gene>
    <name evidence="6" type="ORF">CAP_1615</name>
</gene>
<accession>A0A017STH2</accession>
<dbReference type="EMBL" id="ASRX01000142">
    <property type="protein sequence ID" value="EYF00037.1"/>
    <property type="molecule type" value="Genomic_DNA"/>
</dbReference>
<dbReference type="InterPro" id="IPR006665">
    <property type="entry name" value="OmpA-like"/>
</dbReference>
<protein>
    <submittedName>
        <fullName evidence="6">Outer membrane protein A</fullName>
    </submittedName>
</protein>
<dbReference type="GO" id="GO:0009279">
    <property type="term" value="C:cell outer membrane"/>
    <property type="evidence" value="ECO:0007669"/>
    <property type="project" value="UniProtKB-SubCell"/>
</dbReference>
<evidence type="ECO:0000256" key="1">
    <source>
        <dbReference type="ARBA" id="ARBA00004442"/>
    </source>
</evidence>